<dbReference type="Proteomes" id="UP000002748">
    <property type="component" value="Unassembled WGS sequence"/>
</dbReference>
<feature type="region of interest" description="Disordered" evidence="1">
    <location>
        <begin position="54"/>
        <end position="167"/>
    </location>
</feature>
<dbReference type="GO" id="GO:0005634">
    <property type="term" value="C:nucleus"/>
    <property type="evidence" value="ECO:0007669"/>
    <property type="project" value="TreeGrafter"/>
</dbReference>
<dbReference type="InterPro" id="IPR000719">
    <property type="entry name" value="Prot_kinase_dom"/>
</dbReference>
<dbReference type="GO" id="GO:0005524">
    <property type="term" value="F:ATP binding"/>
    <property type="evidence" value="ECO:0007669"/>
    <property type="project" value="InterPro"/>
</dbReference>
<dbReference type="PROSITE" id="PS50011">
    <property type="entry name" value="PROTEIN_KINASE_DOM"/>
    <property type="match status" value="1"/>
</dbReference>
<feature type="region of interest" description="Disordered" evidence="1">
    <location>
        <begin position="184"/>
        <end position="241"/>
    </location>
</feature>
<sequence length="545" mass="59922">MAMASTAAYSDHRSSLYHIPPPPPPSSFNPHYSFHSYSYSNSHDTFQPQASFRQHPLLHSPNSPSPSSLVTPPNFTADRSCPSCSRSPPRHGTIGTHDGYDMGKPTQPSATQRLAPARSRTPLGVSVTQQQTQVSSRKQQQKSNGHAYANDNSHPHSHSQSRSYHALDSTADSKQLYADMTVSSADSTLPTDDEYATRAGDFGSSPDEYSAPRLRTMSYNSDLDGSDDGTQDPFASATSGYSGSTTLCSAVTGAPILPRSANMKDLASRQDLPVLSMSDEKLHSTFRVRAEPIAAGNWGRVFIAGLRRKAGGTLGQIAATFDGGVPGCVAMKVVDRQSEDGPCACPLGRDEDYEAAAVRASPEHHPVRRFHPHPDFCRVSFTELLLELTSSVVMPYLPGQMPLKQAPESAHVHFLQLTSAVAYLHERGITHNDIKPQNVVISNRNVAVLIDFGFANMYSTRQRGAFLSEENLGTLERTRGLPHDERKSDVWALGILVGRTPFEEHEQEDFADQERAEEYQRRATRGRWWGEYSIPSGELRFPLRN</sequence>
<dbReference type="KEGG" id="tasa:A1Q1_00141"/>
<dbReference type="EMBL" id="ALBS01000099">
    <property type="protein sequence ID" value="EJT50520.1"/>
    <property type="molecule type" value="Genomic_DNA"/>
</dbReference>
<protein>
    <recommendedName>
        <fullName evidence="2">Protein kinase domain-containing protein</fullName>
    </recommendedName>
</protein>
<dbReference type="GO" id="GO:0004674">
    <property type="term" value="F:protein serine/threonine kinase activity"/>
    <property type="evidence" value="ECO:0007669"/>
    <property type="project" value="TreeGrafter"/>
</dbReference>
<feature type="region of interest" description="Disordered" evidence="1">
    <location>
        <begin position="1"/>
        <end position="23"/>
    </location>
</feature>
<dbReference type="VEuPathDB" id="FungiDB:A1Q1_00141"/>
<dbReference type="Gene3D" id="1.10.510.10">
    <property type="entry name" value="Transferase(Phosphotransferase) domain 1"/>
    <property type="match status" value="1"/>
</dbReference>
<dbReference type="PANTHER" id="PTHR44167:SF30">
    <property type="entry name" value="PHOSPHORYLASE KINASE"/>
    <property type="match status" value="1"/>
</dbReference>
<evidence type="ECO:0000256" key="1">
    <source>
        <dbReference type="SAM" id="MobiDB-lite"/>
    </source>
</evidence>
<name>J4UGF2_TRIAS</name>
<evidence type="ECO:0000313" key="3">
    <source>
        <dbReference type="EMBL" id="EJT50520.1"/>
    </source>
</evidence>
<dbReference type="RefSeq" id="XP_014181944.1">
    <property type="nucleotide sequence ID" value="XM_014326469.1"/>
</dbReference>
<dbReference type="Pfam" id="PF00069">
    <property type="entry name" value="Pkinase"/>
    <property type="match status" value="1"/>
</dbReference>
<comment type="caution">
    <text evidence="3">The sequence shown here is derived from an EMBL/GenBank/DDBJ whole genome shotgun (WGS) entry which is preliminary data.</text>
</comment>
<dbReference type="GeneID" id="25983655"/>
<feature type="compositionally biased region" description="Low complexity" evidence="1">
    <location>
        <begin position="57"/>
        <end position="87"/>
    </location>
</feature>
<reference evidence="3 4" key="1">
    <citation type="journal article" date="2012" name="Eukaryot. Cell">
        <title>Draft genome sequence of CBS 2479, the standard type strain of Trichosporon asahii.</title>
        <authorList>
            <person name="Yang R.Y."/>
            <person name="Li H.T."/>
            <person name="Zhu H."/>
            <person name="Zhou G.P."/>
            <person name="Wang M."/>
            <person name="Wang L."/>
        </authorList>
    </citation>
    <scope>NUCLEOTIDE SEQUENCE [LARGE SCALE GENOMIC DNA]</scope>
    <source>
        <strain evidence="4">ATCC 90039 / CBS 2479 / JCM 2466 / KCTC 7840 / NCYC 2677 / UAMH 7654</strain>
    </source>
</reference>
<evidence type="ECO:0000313" key="4">
    <source>
        <dbReference type="Proteomes" id="UP000002748"/>
    </source>
</evidence>
<dbReference type="SMART" id="SM00220">
    <property type="entry name" value="S_TKc"/>
    <property type="match status" value="1"/>
</dbReference>
<gene>
    <name evidence="3" type="ORF">A1Q1_00141</name>
</gene>
<dbReference type="PANTHER" id="PTHR44167">
    <property type="entry name" value="OVARIAN-SPECIFIC SERINE/THREONINE-PROTEIN KINASE LOK-RELATED"/>
    <property type="match status" value="1"/>
</dbReference>
<feature type="domain" description="Protein kinase" evidence="2">
    <location>
        <begin position="287"/>
        <end position="545"/>
    </location>
</feature>
<evidence type="ECO:0000259" key="2">
    <source>
        <dbReference type="PROSITE" id="PS50011"/>
    </source>
</evidence>
<proteinExistence type="predicted"/>
<dbReference type="SUPFAM" id="SSF56112">
    <property type="entry name" value="Protein kinase-like (PK-like)"/>
    <property type="match status" value="1"/>
</dbReference>
<feature type="compositionally biased region" description="Low complexity" evidence="1">
    <location>
        <begin position="125"/>
        <end position="143"/>
    </location>
</feature>
<dbReference type="AlphaFoldDB" id="J4UGF2"/>
<dbReference type="InterPro" id="IPR011009">
    <property type="entry name" value="Kinase-like_dom_sf"/>
</dbReference>
<organism evidence="3 4">
    <name type="scientific">Trichosporon asahii var. asahii (strain ATCC 90039 / CBS 2479 / JCM 2466 / KCTC 7840 / NBRC 103889/ NCYC 2677 / UAMH 7654)</name>
    <name type="common">Yeast</name>
    <dbReference type="NCBI Taxonomy" id="1186058"/>
    <lineage>
        <taxon>Eukaryota</taxon>
        <taxon>Fungi</taxon>
        <taxon>Dikarya</taxon>
        <taxon>Basidiomycota</taxon>
        <taxon>Agaricomycotina</taxon>
        <taxon>Tremellomycetes</taxon>
        <taxon>Trichosporonales</taxon>
        <taxon>Trichosporonaceae</taxon>
        <taxon>Trichosporon</taxon>
    </lineage>
</organism>
<accession>J4UGF2</accession>
<dbReference type="HOGENOM" id="CLU_499850_0_0_1"/>
<dbReference type="OrthoDB" id="68483at2759"/>
<dbReference type="GO" id="GO:0044773">
    <property type="term" value="P:mitotic DNA damage checkpoint signaling"/>
    <property type="evidence" value="ECO:0007669"/>
    <property type="project" value="TreeGrafter"/>
</dbReference>
<dbReference type="InterPro" id="IPR008271">
    <property type="entry name" value="Ser/Thr_kinase_AS"/>
</dbReference>
<dbReference type="PROSITE" id="PS00108">
    <property type="entry name" value="PROTEIN_KINASE_ST"/>
    <property type="match status" value="1"/>
</dbReference>